<evidence type="ECO:0000256" key="1">
    <source>
        <dbReference type="ARBA" id="ARBA00022801"/>
    </source>
</evidence>
<dbReference type="Proteomes" id="UP000295096">
    <property type="component" value="Unassembled WGS sequence"/>
</dbReference>
<keyword evidence="1" id="KW-0378">Hydrolase</keyword>
<keyword evidence="5" id="KW-1185">Reference proteome</keyword>
<feature type="chain" id="PRO_5020545353" description="Dienelactone hydrolase domain-containing protein" evidence="2">
    <location>
        <begin position="31"/>
        <end position="294"/>
    </location>
</feature>
<dbReference type="PANTHER" id="PTHR22946:SF9">
    <property type="entry name" value="POLYKETIDE TRANSFERASE AF380"/>
    <property type="match status" value="1"/>
</dbReference>
<evidence type="ECO:0000256" key="2">
    <source>
        <dbReference type="SAM" id="SignalP"/>
    </source>
</evidence>
<feature type="domain" description="Dienelactone hydrolase" evidence="3">
    <location>
        <begin position="116"/>
        <end position="226"/>
    </location>
</feature>
<dbReference type="Gene3D" id="3.40.50.1820">
    <property type="entry name" value="alpha/beta hydrolase"/>
    <property type="match status" value="1"/>
</dbReference>
<name>A0A4R5Q9Y7_9PROT</name>
<dbReference type="PANTHER" id="PTHR22946">
    <property type="entry name" value="DIENELACTONE HYDROLASE DOMAIN-CONTAINING PROTEIN-RELATED"/>
    <property type="match status" value="1"/>
</dbReference>
<evidence type="ECO:0000313" key="4">
    <source>
        <dbReference type="EMBL" id="TDH59151.1"/>
    </source>
</evidence>
<proteinExistence type="predicted"/>
<reference evidence="4 5" key="1">
    <citation type="journal article" date="2016" name="J. Microbiol.">
        <title>Dankookia rubra gen. nov., sp. nov., an alphaproteobacterium isolated from sediment of a shallow stream.</title>
        <authorList>
            <person name="Kim W.H."/>
            <person name="Kim D.H."/>
            <person name="Kang K."/>
            <person name="Ahn T.Y."/>
        </authorList>
    </citation>
    <scope>NUCLEOTIDE SEQUENCE [LARGE SCALE GENOMIC DNA]</scope>
    <source>
        <strain evidence="4 5">JCM30602</strain>
    </source>
</reference>
<dbReference type="OrthoDB" id="7280942at2"/>
<dbReference type="InterPro" id="IPR050261">
    <property type="entry name" value="FrsA_esterase"/>
</dbReference>
<feature type="signal peptide" evidence="2">
    <location>
        <begin position="1"/>
        <end position="30"/>
    </location>
</feature>
<gene>
    <name evidence="4" type="ORF">E2C06_28890</name>
</gene>
<dbReference type="Pfam" id="PF01738">
    <property type="entry name" value="DLH"/>
    <property type="match status" value="1"/>
</dbReference>
<dbReference type="GO" id="GO:0052689">
    <property type="term" value="F:carboxylic ester hydrolase activity"/>
    <property type="evidence" value="ECO:0007669"/>
    <property type="project" value="UniProtKB-ARBA"/>
</dbReference>
<keyword evidence="2" id="KW-0732">Signal</keyword>
<dbReference type="InterPro" id="IPR002925">
    <property type="entry name" value="Dienelactn_hydro"/>
</dbReference>
<dbReference type="SUPFAM" id="SSF53474">
    <property type="entry name" value="alpha/beta-Hydrolases"/>
    <property type="match status" value="1"/>
</dbReference>
<protein>
    <recommendedName>
        <fullName evidence="3">Dienelactone hydrolase domain-containing protein</fullName>
    </recommendedName>
</protein>
<evidence type="ECO:0000313" key="5">
    <source>
        <dbReference type="Proteomes" id="UP000295096"/>
    </source>
</evidence>
<dbReference type="AlphaFoldDB" id="A0A4R5Q9Y7"/>
<sequence>MTHAGRNLLCIMVAACAVSIAPMAASTALAGPSEVFRGPGGVVGLLYQSGTGAPPSGAVLVVNDALGMDMRSQRYIDRLAAADLLVLEVELRPNPPDGWPEPLPSEAEAADLVGRAAAALAGDPRVNPDRVGALGFGIGARAVALALADGRDPFAARVLLYPGCKGLGEGVGAPEHAAAAVRSPVLLLHGEDDPANPLAECEGLSVALRRTASVRRLSYRGATYGWDVSQWSEGEHSSQPWPGGQGTVAVRPWPELAELTAAHAAAFLANTLSREASAAGRGKASIHPIRRGFQ</sequence>
<accession>A0A4R5Q9Y7</accession>
<dbReference type="EMBL" id="SMSJ01000078">
    <property type="protein sequence ID" value="TDH59151.1"/>
    <property type="molecule type" value="Genomic_DNA"/>
</dbReference>
<dbReference type="InterPro" id="IPR029058">
    <property type="entry name" value="AB_hydrolase_fold"/>
</dbReference>
<comment type="caution">
    <text evidence="4">The sequence shown here is derived from an EMBL/GenBank/DDBJ whole genome shotgun (WGS) entry which is preliminary data.</text>
</comment>
<evidence type="ECO:0000259" key="3">
    <source>
        <dbReference type="Pfam" id="PF01738"/>
    </source>
</evidence>
<organism evidence="4 5">
    <name type="scientific">Dankookia rubra</name>
    <dbReference type="NCBI Taxonomy" id="1442381"/>
    <lineage>
        <taxon>Bacteria</taxon>
        <taxon>Pseudomonadati</taxon>
        <taxon>Pseudomonadota</taxon>
        <taxon>Alphaproteobacteria</taxon>
        <taxon>Acetobacterales</taxon>
        <taxon>Roseomonadaceae</taxon>
        <taxon>Dankookia</taxon>
    </lineage>
</organism>